<organism evidence="3">
    <name type="scientific">Enterobius vermicularis</name>
    <name type="common">Human pinworm</name>
    <dbReference type="NCBI Taxonomy" id="51028"/>
    <lineage>
        <taxon>Eukaryota</taxon>
        <taxon>Metazoa</taxon>
        <taxon>Ecdysozoa</taxon>
        <taxon>Nematoda</taxon>
        <taxon>Chromadorea</taxon>
        <taxon>Rhabditida</taxon>
        <taxon>Spirurina</taxon>
        <taxon>Oxyuridomorpha</taxon>
        <taxon>Oxyuroidea</taxon>
        <taxon>Oxyuridae</taxon>
        <taxon>Enterobius</taxon>
    </lineage>
</organism>
<dbReference type="EMBL" id="UXUI01007247">
    <property type="protein sequence ID" value="VDD86512.1"/>
    <property type="molecule type" value="Genomic_DNA"/>
</dbReference>
<reference evidence="1 2" key="2">
    <citation type="submission" date="2018-10" db="EMBL/GenBank/DDBJ databases">
        <authorList>
            <consortium name="Pathogen Informatics"/>
        </authorList>
    </citation>
    <scope>NUCLEOTIDE SEQUENCE [LARGE SCALE GENOMIC DNA]</scope>
</reference>
<dbReference type="WBParaSite" id="EVEC_0000194701-mRNA-1">
    <property type="protein sequence ID" value="EVEC_0000194701-mRNA-1"/>
    <property type="gene ID" value="EVEC_0000194701"/>
</dbReference>
<reference evidence="3" key="1">
    <citation type="submission" date="2017-02" db="UniProtKB">
        <authorList>
            <consortium name="WormBaseParasite"/>
        </authorList>
    </citation>
    <scope>IDENTIFICATION</scope>
</reference>
<protein>
    <submittedName>
        <fullName evidence="3">DUF1015 domain-containing protein</fullName>
    </submittedName>
</protein>
<evidence type="ECO:0000313" key="2">
    <source>
        <dbReference type="Proteomes" id="UP000274131"/>
    </source>
</evidence>
<evidence type="ECO:0000313" key="3">
    <source>
        <dbReference type="WBParaSite" id="EVEC_0000194701-mRNA-1"/>
    </source>
</evidence>
<name>A0A0N4UWR6_ENTVE</name>
<sequence>MPLFPIARLPNSRKVAGMPSTMNRLPYDKISRKQIVGVSQNVIDIFQPIFKKISPHKPPNFINSLLNRPTGMVRSMLPHRLHALQPNDIFETPFLEAAGYRKD</sequence>
<keyword evidence="2" id="KW-1185">Reference proteome</keyword>
<dbReference type="Proteomes" id="UP000274131">
    <property type="component" value="Unassembled WGS sequence"/>
</dbReference>
<gene>
    <name evidence="1" type="ORF">EVEC_LOCUS1655</name>
</gene>
<evidence type="ECO:0000313" key="1">
    <source>
        <dbReference type="EMBL" id="VDD86512.1"/>
    </source>
</evidence>
<dbReference type="AlphaFoldDB" id="A0A0N4UWR6"/>
<proteinExistence type="predicted"/>
<accession>A0A0N4UWR6</accession>